<feature type="transmembrane region" description="Helical" evidence="7">
    <location>
        <begin position="199"/>
        <end position="216"/>
    </location>
</feature>
<feature type="transmembrane region" description="Helical" evidence="7">
    <location>
        <begin position="251"/>
        <end position="273"/>
    </location>
</feature>
<evidence type="ECO:0000256" key="3">
    <source>
        <dbReference type="ARBA" id="ARBA00022475"/>
    </source>
</evidence>
<dbReference type="GO" id="GO:0005886">
    <property type="term" value="C:plasma membrane"/>
    <property type="evidence" value="ECO:0007669"/>
    <property type="project" value="UniProtKB-SubCell"/>
</dbReference>
<keyword evidence="3" id="KW-1003">Cell membrane</keyword>
<dbReference type="PANTHER" id="PTHR43005:SF1">
    <property type="entry name" value="SPERMIDINE_PUTRESCINE TRANSPORT SYSTEM PERMEASE PROTEIN"/>
    <property type="match status" value="1"/>
</dbReference>
<dbReference type="PROSITE" id="PS50928">
    <property type="entry name" value="ABC_TM1"/>
    <property type="match status" value="1"/>
</dbReference>
<comment type="subcellular location">
    <subcellularLocation>
        <location evidence="1 7">Cell membrane</location>
        <topology evidence="1 7">Multi-pass membrane protein</topology>
    </subcellularLocation>
</comment>
<keyword evidence="5 7" id="KW-1133">Transmembrane helix</keyword>
<reference evidence="9" key="1">
    <citation type="submission" date="2020-08" db="EMBL/GenBank/DDBJ databases">
        <title>Genome public.</title>
        <authorList>
            <person name="Liu C."/>
            <person name="Sun Q."/>
        </authorList>
    </citation>
    <scope>NUCLEOTIDE SEQUENCE</scope>
    <source>
        <strain evidence="9">NSJ-40</strain>
    </source>
</reference>
<keyword evidence="2 7" id="KW-0813">Transport</keyword>
<accession>A0A926D8S9</accession>
<evidence type="ECO:0000256" key="4">
    <source>
        <dbReference type="ARBA" id="ARBA00022692"/>
    </source>
</evidence>
<evidence type="ECO:0000256" key="5">
    <source>
        <dbReference type="ARBA" id="ARBA00022989"/>
    </source>
</evidence>
<evidence type="ECO:0000256" key="6">
    <source>
        <dbReference type="ARBA" id="ARBA00023136"/>
    </source>
</evidence>
<dbReference type="CDD" id="cd06261">
    <property type="entry name" value="TM_PBP2"/>
    <property type="match status" value="1"/>
</dbReference>
<dbReference type="InterPro" id="IPR035906">
    <property type="entry name" value="MetI-like_sf"/>
</dbReference>
<comment type="similarity">
    <text evidence="7">Belongs to the binding-protein-dependent transport system permease family.</text>
</comment>
<feature type="transmembrane region" description="Helical" evidence="7">
    <location>
        <begin position="95"/>
        <end position="115"/>
    </location>
</feature>
<sequence length="282" mass="32324">MTIPASILILVVSIYPLFQGILLGFQNYNLQKPKKRAFNGFDNYIKLFTEDTEFHSAILYTFIYTFATVAIAYLLGLFLAMLLNRHIKGRGVFRTLALLPWIVAPSVASTNWIWLMNDQVGWINKFLKSIGLIDNSILFLADEKFARVTVIFTDMWRDYPFMMIVILAGLQSIPKDLYESAYIDGAGFWKSFRYITMPMIKGVSAISTILMFIWVFNHFDNIYLITNGGPNNATFTLPILTYYTAFYRSNIGYASSMASMMLIVLLVVALIYLRVMKTNNEE</sequence>
<evidence type="ECO:0000313" key="9">
    <source>
        <dbReference type="EMBL" id="MBC8532919.1"/>
    </source>
</evidence>
<keyword evidence="4 7" id="KW-0812">Transmembrane</keyword>
<dbReference type="GO" id="GO:0055085">
    <property type="term" value="P:transmembrane transport"/>
    <property type="evidence" value="ECO:0007669"/>
    <property type="project" value="InterPro"/>
</dbReference>
<feature type="transmembrane region" description="Helical" evidence="7">
    <location>
        <begin position="57"/>
        <end position="83"/>
    </location>
</feature>
<dbReference type="Proteomes" id="UP000651482">
    <property type="component" value="Unassembled WGS sequence"/>
</dbReference>
<dbReference type="InterPro" id="IPR000515">
    <property type="entry name" value="MetI-like"/>
</dbReference>
<evidence type="ECO:0000259" key="8">
    <source>
        <dbReference type="PROSITE" id="PS50928"/>
    </source>
</evidence>
<comment type="caution">
    <text evidence="9">The sequence shown here is derived from an EMBL/GenBank/DDBJ whole genome shotgun (WGS) entry which is preliminary data.</text>
</comment>
<dbReference type="EMBL" id="JACRSN010000003">
    <property type="protein sequence ID" value="MBC8532919.1"/>
    <property type="molecule type" value="Genomic_DNA"/>
</dbReference>
<dbReference type="PANTHER" id="PTHR43005">
    <property type="entry name" value="BLR7065 PROTEIN"/>
    <property type="match status" value="1"/>
</dbReference>
<dbReference type="AlphaFoldDB" id="A0A926D8S9"/>
<organism evidence="9 10">
    <name type="scientific">Yeguia hominis</name>
    <dbReference type="NCBI Taxonomy" id="2763662"/>
    <lineage>
        <taxon>Bacteria</taxon>
        <taxon>Bacillati</taxon>
        <taxon>Bacillota</taxon>
        <taxon>Clostridia</taxon>
        <taxon>Eubacteriales</taxon>
        <taxon>Yeguiaceae</taxon>
        <taxon>Yeguia</taxon>
    </lineage>
</organism>
<protein>
    <submittedName>
        <fullName evidence="9">Sugar ABC transporter permease</fullName>
    </submittedName>
</protein>
<proteinExistence type="inferred from homology"/>
<keyword evidence="10" id="KW-1185">Reference proteome</keyword>
<dbReference type="SUPFAM" id="SSF161098">
    <property type="entry name" value="MetI-like"/>
    <property type="match status" value="1"/>
</dbReference>
<gene>
    <name evidence="9" type="ORF">IAG03_02665</name>
</gene>
<feature type="transmembrane region" description="Helical" evidence="7">
    <location>
        <begin position="7"/>
        <end position="25"/>
    </location>
</feature>
<dbReference type="Pfam" id="PF00528">
    <property type="entry name" value="BPD_transp_1"/>
    <property type="match status" value="1"/>
</dbReference>
<keyword evidence="6 7" id="KW-0472">Membrane</keyword>
<dbReference type="Gene3D" id="1.10.3720.10">
    <property type="entry name" value="MetI-like"/>
    <property type="match status" value="1"/>
</dbReference>
<name>A0A926D8S9_9FIRM</name>
<evidence type="ECO:0000313" key="10">
    <source>
        <dbReference type="Proteomes" id="UP000651482"/>
    </source>
</evidence>
<evidence type="ECO:0000256" key="7">
    <source>
        <dbReference type="RuleBase" id="RU363032"/>
    </source>
</evidence>
<evidence type="ECO:0000256" key="2">
    <source>
        <dbReference type="ARBA" id="ARBA00022448"/>
    </source>
</evidence>
<evidence type="ECO:0000256" key="1">
    <source>
        <dbReference type="ARBA" id="ARBA00004651"/>
    </source>
</evidence>
<feature type="domain" description="ABC transmembrane type-1" evidence="8">
    <location>
        <begin position="58"/>
        <end position="272"/>
    </location>
</feature>